<dbReference type="KEGG" id="mre:K649_10360"/>
<dbReference type="AlphaFoldDB" id="M9XEJ5"/>
<accession>M9XEJ5</accession>
<reference evidence="1 2" key="1">
    <citation type="submission" date="2013-04" db="EMBL/GenBank/DDBJ databases">
        <authorList>
            <person name="Chin J."/>
            <person name="Alexander D.H."/>
            <person name="Marks P."/>
            <person name="Korlach J."/>
            <person name="Clum A."/>
            <person name="Copeland A."/>
        </authorList>
    </citation>
    <scope>NUCLEOTIDE SEQUENCE [LARGE SCALE GENOMIC DNA]</scope>
    <source>
        <strain evidence="2">ATCC 35948 / DSM 1279 / VKM B-1258 / 21</strain>
    </source>
</reference>
<name>M9XEJ5_MEIRD</name>
<organism evidence="1 2">
    <name type="scientific">Meiothermus ruber (strain ATCC 35948 / DSM 1279 / VKM B-1258 / 21)</name>
    <name type="common">Thermus ruber</name>
    <dbReference type="NCBI Taxonomy" id="504728"/>
    <lineage>
        <taxon>Bacteria</taxon>
        <taxon>Thermotogati</taxon>
        <taxon>Deinococcota</taxon>
        <taxon>Deinococci</taxon>
        <taxon>Thermales</taxon>
        <taxon>Thermaceae</taxon>
        <taxon>Meiothermus</taxon>
    </lineage>
</organism>
<dbReference type="Proteomes" id="UP000013026">
    <property type="component" value="Chromosome"/>
</dbReference>
<dbReference type="PATRIC" id="fig|504728.9.peg.2135"/>
<evidence type="ECO:0000313" key="1">
    <source>
        <dbReference type="EMBL" id="AGK05364.1"/>
    </source>
</evidence>
<protein>
    <submittedName>
        <fullName evidence="1">Uncharacterized protein</fullName>
    </submittedName>
</protein>
<gene>
    <name evidence="1" type="ORF">K649_10360</name>
</gene>
<evidence type="ECO:0000313" key="2">
    <source>
        <dbReference type="Proteomes" id="UP000013026"/>
    </source>
</evidence>
<sequence length="30" mass="3686">MQRQAEKYLESEPLPPEVRNLVRRYFELPP</sequence>
<proteinExistence type="predicted"/>
<dbReference type="EMBL" id="CP005385">
    <property type="protein sequence ID" value="AGK05364.1"/>
    <property type="molecule type" value="Genomic_DNA"/>
</dbReference>